<organism evidence="2 3">
    <name type="scientific">Polarella glacialis</name>
    <name type="common">Dinoflagellate</name>
    <dbReference type="NCBI Taxonomy" id="89957"/>
    <lineage>
        <taxon>Eukaryota</taxon>
        <taxon>Sar</taxon>
        <taxon>Alveolata</taxon>
        <taxon>Dinophyceae</taxon>
        <taxon>Suessiales</taxon>
        <taxon>Suessiaceae</taxon>
        <taxon>Polarella</taxon>
    </lineage>
</organism>
<name>A0A813JQR2_POLGL</name>
<protein>
    <submittedName>
        <fullName evidence="2">Uncharacterized protein</fullName>
    </submittedName>
</protein>
<feature type="non-terminal residue" evidence="2">
    <location>
        <position position="126"/>
    </location>
</feature>
<evidence type="ECO:0000256" key="1">
    <source>
        <dbReference type="SAM" id="Phobius"/>
    </source>
</evidence>
<keyword evidence="1" id="KW-0472">Membrane</keyword>
<sequence length="126" mass="13334">AMMTGIVNAVFSLIGIWMLLYRLAVRSRFRSVAEAITTAAGGASLALLAPLMPWPPPPFSVLTLAVCGALLSFCHSFFTALMLALTLGVGLGGLMWQLGACNLASVVEVPYLHGIFLTLTCFIFVA</sequence>
<feature type="transmembrane region" description="Helical" evidence="1">
    <location>
        <begin position="103"/>
        <end position="125"/>
    </location>
</feature>
<dbReference type="Proteomes" id="UP000626109">
    <property type="component" value="Unassembled WGS sequence"/>
</dbReference>
<keyword evidence="1" id="KW-1133">Transmembrane helix</keyword>
<comment type="caution">
    <text evidence="2">The sequence shown here is derived from an EMBL/GenBank/DDBJ whole genome shotgun (WGS) entry which is preliminary data.</text>
</comment>
<dbReference type="AlphaFoldDB" id="A0A813JQR2"/>
<gene>
    <name evidence="2" type="ORF">PGLA2088_LOCUS25335</name>
</gene>
<feature type="non-terminal residue" evidence="2">
    <location>
        <position position="1"/>
    </location>
</feature>
<feature type="transmembrane region" description="Helical" evidence="1">
    <location>
        <begin position="58"/>
        <end position="91"/>
    </location>
</feature>
<accession>A0A813JQR2</accession>
<evidence type="ECO:0000313" key="2">
    <source>
        <dbReference type="EMBL" id="CAE8687149.1"/>
    </source>
</evidence>
<proteinExistence type="predicted"/>
<feature type="transmembrane region" description="Helical" evidence="1">
    <location>
        <begin position="6"/>
        <end position="25"/>
    </location>
</feature>
<keyword evidence="1" id="KW-0812">Transmembrane</keyword>
<reference evidence="2" key="1">
    <citation type="submission" date="2021-02" db="EMBL/GenBank/DDBJ databases">
        <authorList>
            <person name="Dougan E. K."/>
            <person name="Rhodes N."/>
            <person name="Thang M."/>
            <person name="Chan C."/>
        </authorList>
    </citation>
    <scope>NUCLEOTIDE SEQUENCE</scope>
</reference>
<evidence type="ECO:0000313" key="3">
    <source>
        <dbReference type="Proteomes" id="UP000626109"/>
    </source>
</evidence>
<dbReference type="EMBL" id="CAJNNW010026702">
    <property type="protein sequence ID" value="CAE8687149.1"/>
    <property type="molecule type" value="Genomic_DNA"/>
</dbReference>
<feature type="transmembrane region" description="Helical" evidence="1">
    <location>
        <begin position="32"/>
        <end position="52"/>
    </location>
</feature>